<dbReference type="CDD" id="cd11386">
    <property type="entry name" value="MCP_signal"/>
    <property type="match status" value="1"/>
</dbReference>
<dbReference type="Gene3D" id="1.10.287.950">
    <property type="entry name" value="Methyl-accepting chemotaxis protein"/>
    <property type="match status" value="1"/>
</dbReference>
<keyword evidence="2" id="KW-0488">Methylation</keyword>
<evidence type="ECO:0000256" key="7">
    <source>
        <dbReference type="SAM" id="Phobius"/>
    </source>
</evidence>
<dbReference type="Pfam" id="PF00015">
    <property type="entry name" value="MCPsignal"/>
    <property type="match status" value="1"/>
</dbReference>
<comment type="caution">
    <text evidence="10">The sequence shown here is derived from an EMBL/GenBank/DDBJ whole genome shotgun (WGS) entry which is preliminary data.</text>
</comment>
<dbReference type="InterPro" id="IPR051310">
    <property type="entry name" value="MCP_chemotaxis"/>
</dbReference>
<feature type="domain" description="HAMP" evidence="9">
    <location>
        <begin position="213"/>
        <end position="265"/>
    </location>
</feature>
<dbReference type="SUPFAM" id="SSF58104">
    <property type="entry name" value="Methyl-accepting chemotaxis protein (MCP) signaling domain"/>
    <property type="match status" value="1"/>
</dbReference>
<evidence type="ECO:0000256" key="1">
    <source>
        <dbReference type="ARBA" id="ARBA00004370"/>
    </source>
</evidence>
<evidence type="ECO:0000313" key="11">
    <source>
        <dbReference type="Proteomes" id="UP000028302"/>
    </source>
</evidence>
<evidence type="ECO:0000256" key="2">
    <source>
        <dbReference type="ARBA" id="ARBA00022481"/>
    </source>
</evidence>
<dbReference type="OrthoDB" id="2489132at2"/>
<dbReference type="AlphaFoldDB" id="A0A084IGU8"/>
<dbReference type="InterPro" id="IPR003660">
    <property type="entry name" value="HAMP_dom"/>
</dbReference>
<comment type="subcellular location">
    <subcellularLocation>
        <location evidence="1">Membrane</location>
    </subcellularLocation>
</comment>
<keyword evidence="3 5" id="KW-0807">Transducer</keyword>
<dbReference type="PANTHER" id="PTHR43531:SF14">
    <property type="entry name" value="METHYL-ACCEPTING CHEMOTAXIS PROTEIN I-RELATED"/>
    <property type="match status" value="1"/>
</dbReference>
<feature type="domain" description="Methyl-accepting transducer" evidence="8">
    <location>
        <begin position="270"/>
        <end position="499"/>
    </location>
</feature>
<dbReference type="STRING" id="1304275.C41B8_17421"/>
<dbReference type="EMBL" id="APNK01000045">
    <property type="protein sequence ID" value="KEZ75932.1"/>
    <property type="molecule type" value="Genomic_DNA"/>
</dbReference>
<evidence type="ECO:0000313" key="10">
    <source>
        <dbReference type="EMBL" id="KEZ75932.1"/>
    </source>
</evidence>
<dbReference type="PANTHER" id="PTHR43531">
    <property type="entry name" value="PROTEIN ICFG"/>
    <property type="match status" value="1"/>
</dbReference>
<evidence type="ECO:0000256" key="4">
    <source>
        <dbReference type="ARBA" id="ARBA00029447"/>
    </source>
</evidence>
<dbReference type="Proteomes" id="UP000028302">
    <property type="component" value="Unassembled WGS sequence"/>
</dbReference>
<gene>
    <name evidence="10" type="ORF">C41B8_17421</name>
</gene>
<dbReference type="SMART" id="SM00283">
    <property type="entry name" value="MA"/>
    <property type="match status" value="1"/>
</dbReference>
<name>A0A084IGU8_SALHC</name>
<dbReference type="InterPro" id="IPR004090">
    <property type="entry name" value="Chemotax_Me-accpt_rcpt"/>
</dbReference>
<comment type="similarity">
    <text evidence="4">Belongs to the methyl-accepting chemotaxis (MCP) protein family.</text>
</comment>
<keyword evidence="7" id="KW-0812">Transmembrane</keyword>
<dbReference type="RefSeq" id="WP_037341204.1">
    <property type="nucleotide sequence ID" value="NZ_APNK01000045.1"/>
</dbReference>
<evidence type="ECO:0000256" key="5">
    <source>
        <dbReference type="PROSITE-ProRule" id="PRU00284"/>
    </source>
</evidence>
<feature type="transmembrane region" description="Helical" evidence="7">
    <location>
        <begin position="191"/>
        <end position="211"/>
    </location>
</feature>
<evidence type="ECO:0000256" key="6">
    <source>
        <dbReference type="SAM" id="MobiDB-lite"/>
    </source>
</evidence>
<sequence>MFNLIRSIKAKLGLGLGLILVLVLALGAVSMVSLHKANGISNAMYSNNLRSVRDLTDINSLLSRLQTRALKVLNKQDSNAAADLATFFKDTNQQIDTRFKRYYPSKVRGATEKASAQQAIAAYHDFVPKMQKFIGLAQSGNYQQASQYYDAQVDTPFKTLRTEIRQLSDSQVSQARTAHEAGMSQAHTTNILVWTLLAIVLVLTLAITAWLTRIITKPLASARDLVAAIGEGRLDNKVVNPFKDEFGQMLDGLYEMQDRLAHIVTRVRQGSDSVSVGAGQIASGNDELSTRTQEQAASLEETAASMEEMTSTVKQNADNAAQADQLAQEVRTQAQHGGEVVGRAVQAMDEISASSRKISEIVGLIDEIAFQTNLLALNASVEAARAGEQGRGFAVVATEVRNLASRSATAAKDIKTLVEDSAAKVADGSREVTLSGSTLDDIVASVTKVSDLVAEMASSSKEQASGIDQVNVAVSQMDSMTQQNASLVEESAAASRSLEEQANELKTQVAFFRIAAGEQPQPSPVRAAESRPAPKPKPAPAAPATPAAATPSQHNEEDWAAF</sequence>
<dbReference type="GO" id="GO:0006935">
    <property type="term" value="P:chemotaxis"/>
    <property type="evidence" value="ECO:0007669"/>
    <property type="project" value="InterPro"/>
</dbReference>
<organism evidence="10 11">
    <name type="scientific">Salinisphaera hydrothermalis (strain C41B8)</name>
    <dbReference type="NCBI Taxonomy" id="1304275"/>
    <lineage>
        <taxon>Bacteria</taxon>
        <taxon>Pseudomonadati</taxon>
        <taxon>Pseudomonadota</taxon>
        <taxon>Gammaproteobacteria</taxon>
        <taxon>Salinisphaerales</taxon>
        <taxon>Salinisphaeraceae</taxon>
        <taxon>Salinisphaera</taxon>
    </lineage>
</organism>
<dbReference type="InterPro" id="IPR004089">
    <property type="entry name" value="MCPsignal_dom"/>
</dbReference>
<keyword evidence="7" id="KW-0472">Membrane</keyword>
<dbReference type="GO" id="GO:0007165">
    <property type="term" value="P:signal transduction"/>
    <property type="evidence" value="ECO:0007669"/>
    <property type="project" value="UniProtKB-KW"/>
</dbReference>
<protein>
    <submittedName>
        <fullName evidence="10">Methyl-accepting chemotaxis sensory transducer</fullName>
    </submittedName>
</protein>
<dbReference type="PATRIC" id="fig|1304275.5.peg.3566"/>
<accession>A0A084IGU8</accession>
<dbReference type="SMART" id="SM00304">
    <property type="entry name" value="HAMP"/>
    <property type="match status" value="1"/>
</dbReference>
<evidence type="ECO:0000259" key="8">
    <source>
        <dbReference type="PROSITE" id="PS50111"/>
    </source>
</evidence>
<proteinExistence type="inferred from homology"/>
<evidence type="ECO:0000256" key="3">
    <source>
        <dbReference type="ARBA" id="ARBA00023224"/>
    </source>
</evidence>
<feature type="compositionally biased region" description="Pro residues" evidence="6">
    <location>
        <begin position="533"/>
        <end position="543"/>
    </location>
</feature>
<keyword evidence="11" id="KW-1185">Reference proteome</keyword>
<dbReference type="PROSITE" id="PS50885">
    <property type="entry name" value="HAMP"/>
    <property type="match status" value="1"/>
</dbReference>
<dbReference type="PROSITE" id="PS50111">
    <property type="entry name" value="CHEMOTAXIS_TRANSDUC_2"/>
    <property type="match status" value="1"/>
</dbReference>
<keyword evidence="7" id="KW-1133">Transmembrane helix</keyword>
<dbReference type="FunFam" id="1.10.287.950:FF:000001">
    <property type="entry name" value="Methyl-accepting chemotaxis sensory transducer"/>
    <property type="match status" value="1"/>
</dbReference>
<evidence type="ECO:0000259" key="9">
    <source>
        <dbReference type="PROSITE" id="PS50885"/>
    </source>
</evidence>
<feature type="region of interest" description="Disordered" evidence="6">
    <location>
        <begin position="515"/>
        <end position="562"/>
    </location>
</feature>
<dbReference type="GO" id="GO:0004888">
    <property type="term" value="F:transmembrane signaling receptor activity"/>
    <property type="evidence" value="ECO:0007669"/>
    <property type="project" value="InterPro"/>
</dbReference>
<dbReference type="Pfam" id="PF12729">
    <property type="entry name" value="4HB_MCP_1"/>
    <property type="match status" value="1"/>
</dbReference>
<reference evidence="10 11" key="1">
    <citation type="submission" date="2013-03" db="EMBL/GenBank/DDBJ databases">
        <title>Salinisphaera hydrothermalis C41B8 Genome Sequencing.</title>
        <authorList>
            <person name="Li C."/>
            <person name="Lai Q."/>
            <person name="Shao Z."/>
        </authorList>
    </citation>
    <scope>NUCLEOTIDE SEQUENCE [LARGE SCALE GENOMIC DNA]</scope>
    <source>
        <strain evidence="10 11">C41B8</strain>
    </source>
</reference>
<dbReference type="Pfam" id="PF00672">
    <property type="entry name" value="HAMP"/>
    <property type="match status" value="1"/>
</dbReference>
<dbReference type="eggNOG" id="COG0840">
    <property type="taxonomic scope" value="Bacteria"/>
</dbReference>
<dbReference type="GO" id="GO:0005886">
    <property type="term" value="C:plasma membrane"/>
    <property type="evidence" value="ECO:0007669"/>
    <property type="project" value="TreeGrafter"/>
</dbReference>
<dbReference type="InterPro" id="IPR024478">
    <property type="entry name" value="HlyB_4HB_MCP"/>
</dbReference>
<dbReference type="PRINTS" id="PR00260">
    <property type="entry name" value="CHEMTRNSDUCR"/>
</dbReference>